<evidence type="ECO:0008006" key="3">
    <source>
        <dbReference type="Google" id="ProtNLM"/>
    </source>
</evidence>
<gene>
    <name evidence="1" type="ORF">P4447_07660</name>
</gene>
<sequence>MNLQWTFTNNNDWVHEAFLTKEEAIKEGKLTLEGSFFIGQLIATDEEHVYMIENIEEID</sequence>
<dbReference type="Proteomes" id="UP001330749">
    <property type="component" value="Unassembled WGS sequence"/>
</dbReference>
<reference evidence="1 2" key="1">
    <citation type="submission" date="2023-03" db="EMBL/GenBank/DDBJ databases">
        <title>Bacillus Genome Sequencing.</title>
        <authorList>
            <person name="Dunlap C."/>
        </authorList>
    </citation>
    <scope>NUCLEOTIDE SEQUENCE [LARGE SCALE GENOMIC DNA]</scope>
    <source>
        <strain evidence="1 2">B-14544</strain>
    </source>
</reference>
<comment type="caution">
    <text evidence="1">The sequence shown here is derived from an EMBL/GenBank/DDBJ whole genome shotgun (WGS) entry which is preliminary data.</text>
</comment>
<evidence type="ECO:0000313" key="1">
    <source>
        <dbReference type="EMBL" id="MED3562329.1"/>
    </source>
</evidence>
<organism evidence="1 2">
    <name type="scientific">Bacillus xiapuensis</name>
    <dbReference type="NCBI Taxonomy" id="2014075"/>
    <lineage>
        <taxon>Bacteria</taxon>
        <taxon>Bacillati</taxon>
        <taxon>Bacillota</taxon>
        <taxon>Bacilli</taxon>
        <taxon>Bacillales</taxon>
        <taxon>Bacillaceae</taxon>
        <taxon>Bacillus</taxon>
    </lineage>
</organism>
<protein>
    <recommendedName>
        <fullName evidence="3">Phage protein</fullName>
    </recommendedName>
</protein>
<proteinExistence type="predicted"/>
<accession>A0ABU6N7Y2</accession>
<keyword evidence="2" id="KW-1185">Reference proteome</keyword>
<dbReference type="EMBL" id="JARMQG010000084">
    <property type="protein sequence ID" value="MED3562329.1"/>
    <property type="molecule type" value="Genomic_DNA"/>
</dbReference>
<evidence type="ECO:0000313" key="2">
    <source>
        <dbReference type="Proteomes" id="UP001330749"/>
    </source>
</evidence>
<name>A0ABU6N7Y2_9BACI</name>
<dbReference type="RefSeq" id="WP_327967235.1">
    <property type="nucleotide sequence ID" value="NZ_JARMQG010000084.1"/>
</dbReference>